<dbReference type="PANTHER" id="PTHR42695:SF3">
    <property type="entry name" value="GLUTAMINE AMIDOTRANSFERASE CLASS-I DOMAIN-CONTAINING PROTEIN"/>
    <property type="match status" value="1"/>
</dbReference>
<evidence type="ECO:0000313" key="2">
    <source>
        <dbReference type="EMBL" id="PRP76041.1"/>
    </source>
</evidence>
<dbReference type="STRING" id="1890364.A0A2P6MWF2"/>
<feature type="domain" description="Glutamine amidotransferase" evidence="1">
    <location>
        <begin position="77"/>
        <end position="217"/>
    </location>
</feature>
<gene>
    <name evidence="2" type="ORF">PROFUN_01757</name>
</gene>
<dbReference type="InParanoid" id="A0A2P6MWF2"/>
<name>A0A2P6MWF2_9EUKA</name>
<dbReference type="GO" id="GO:0005634">
    <property type="term" value="C:nucleus"/>
    <property type="evidence" value="ECO:0007669"/>
    <property type="project" value="TreeGrafter"/>
</dbReference>
<proteinExistence type="predicted"/>
<accession>A0A2P6MWF2</accession>
<dbReference type="Proteomes" id="UP000241769">
    <property type="component" value="Unassembled WGS sequence"/>
</dbReference>
<organism evidence="2 3">
    <name type="scientific">Planoprotostelium fungivorum</name>
    <dbReference type="NCBI Taxonomy" id="1890364"/>
    <lineage>
        <taxon>Eukaryota</taxon>
        <taxon>Amoebozoa</taxon>
        <taxon>Evosea</taxon>
        <taxon>Variosea</taxon>
        <taxon>Cavosteliida</taxon>
        <taxon>Cavosteliaceae</taxon>
        <taxon>Planoprotostelium</taxon>
    </lineage>
</organism>
<dbReference type="PROSITE" id="PS51273">
    <property type="entry name" value="GATASE_TYPE_1"/>
    <property type="match status" value="1"/>
</dbReference>
<evidence type="ECO:0000313" key="3">
    <source>
        <dbReference type="Proteomes" id="UP000241769"/>
    </source>
</evidence>
<dbReference type="Gene3D" id="3.40.50.880">
    <property type="match status" value="1"/>
</dbReference>
<dbReference type="AlphaFoldDB" id="A0A2P6MWF2"/>
<keyword evidence="2" id="KW-0808">Transferase</keyword>
<dbReference type="GO" id="GO:0016740">
    <property type="term" value="F:transferase activity"/>
    <property type="evidence" value="ECO:0007669"/>
    <property type="project" value="UniProtKB-KW"/>
</dbReference>
<reference evidence="2 3" key="1">
    <citation type="journal article" date="2018" name="Genome Biol. Evol.">
        <title>Multiple Roots of Fruiting Body Formation in Amoebozoa.</title>
        <authorList>
            <person name="Hillmann F."/>
            <person name="Forbes G."/>
            <person name="Novohradska S."/>
            <person name="Ferling I."/>
            <person name="Riege K."/>
            <person name="Groth M."/>
            <person name="Westermann M."/>
            <person name="Marz M."/>
            <person name="Spaller T."/>
            <person name="Winckler T."/>
            <person name="Schaap P."/>
            <person name="Glockner G."/>
        </authorList>
    </citation>
    <scope>NUCLEOTIDE SEQUENCE [LARGE SCALE GENOMIC DNA]</scope>
    <source>
        <strain evidence="2 3">Jena</strain>
    </source>
</reference>
<comment type="caution">
    <text evidence="2">The sequence shown here is derived from an EMBL/GenBank/DDBJ whole genome shotgun (WGS) entry which is preliminary data.</text>
</comment>
<dbReference type="InterPro" id="IPR044992">
    <property type="entry name" value="ChyE-like"/>
</dbReference>
<sequence length="263" mass="29273">MESIIAPAALSDIDRLQRAAARAFRLGVLKCDAWSPSMVEKYGDVDVQYPALLRASGHRIEPKTFACLDGHFPSKAQLKDFDGFVITGSKFSAYDPDPWIKQLFGSIKEIRESKKKLLGICFGHQAIAEALGGKVEKIGWNLSHEIVQVDEKFLEEKSFPTPAYGVLCVHQDQVTVVPPQFNTWSSNDFCKVQGMTSDDDNVFTIQAHPEFTPEVLGALLSGKKNIPEPLITDALSRLNEKPNDSLSIGRWIMEEFFKAETAK</sequence>
<dbReference type="CDD" id="cd01741">
    <property type="entry name" value="GATase1_1"/>
    <property type="match status" value="1"/>
</dbReference>
<dbReference type="Pfam" id="PF00117">
    <property type="entry name" value="GATase"/>
    <property type="match status" value="1"/>
</dbReference>
<dbReference type="FunCoup" id="A0A2P6MWF2">
    <property type="interactions" value="1"/>
</dbReference>
<dbReference type="InterPro" id="IPR029062">
    <property type="entry name" value="Class_I_gatase-like"/>
</dbReference>
<dbReference type="PANTHER" id="PTHR42695">
    <property type="entry name" value="GLUTAMINE AMIDOTRANSFERASE YLR126C-RELATED"/>
    <property type="match status" value="1"/>
</dbReference>
<dbReference type="EMBL" id="MDYQ01000353">
    <property type="protein sequence ID" value="PRP76041.1"/>
    <property type="molecule type" value="Genomic_DNA"/>
</dbReference>
<dbReference type="OrthoDB" id="92161at2759"/>
<keyword evidence="3" id="KW-1185">Reference proteome</keyword>
<dbReference type="SUPFAM" id="SSF52317">
    <property type="entry name" value="Class I glutamine amidotransferase-like"/>
    <property type="match status" value="1"/>
</dbReference>
<keyword evidence="2" id="KW-0315">Glutamine amidotransferase</keyword>
<dbReference type="InterPro" id="IPR017926">
    <property type="entry name" value="GATASE"/>
</dbReference>
<evidence type="ECO:0000259" key="1">
    <source>
        <dbReference type="Pfam" id="PF00117"/>
    </source>
</evidence>
<protein>
    <submittedName>
        <fullName evidence="2">Glutamine amidotransferase, class I</fullName>
    </submittedName>
</protein>
<dbReference type="GO" id="GO:0005829">
    <property type="term" value="C:cytosol"/>
    <property type="evidence" value="ECO:0007669"/>
    <property type="project" value="TreeGrafter"/>
</dbReference>